<reference evidence="1 2" key="1">
    <citation type="journal article" date="2016" name="Sci. Rep.">
        <title>Insights into Adaptations to a Near-Obligate Nematode Endoparasitic Lifestyle from the Finished Genome of Drechmeria coniospora.</title>
        <authorList>
            <person name="Zhang L."/>
            <person name="Zhou Z."/>
            <person name="Guo Q."/>
            <person name="Fokkens L."/>
            <person name="Miskei M."/>
            <person name="Pocsi I."/>
            <person name="Zhang W."/>
            <person name="Chen M."/>
            <person name="Wang L."/>
            <person name="Sun Y."/>
            <person name="Donzelli B.G."/>
            <person name="Gibson D.M."/>
            <person name="Nelson D.R."/>
            <person name="Luo J.G."/>
            <person name="Rep M."/>
            <person name="Liu H."/>
            <person name="Yang S."/>
            <person name="Wang J."/>
            <person name="Krasnoff S.B."/>
            <person name="Xu Y."/>
            <person name="Molnar I."/>
            <person name="Lin M."/>
        </authorList>
    </citation>
    <scope>NUCLEOTIDE SEQUENCE [LARGE SCALE GENOMIC DNA]</scope>
    <source>
        <strain evidence="1 2">ARSEF 6962</strain>
    </source>
</reference>
<dbReference type="GeneID" id="63714693"/>
<gene>
    <name evidence="1" type="ORF">DCS_02050</name>
</gene>
<dbReference type="Proteomes" id="UP000076580">
    <property type="component" value="Chromosome 01"/>
</dbReference>
<keyword evidence="2" id="KW-1185">Reference proteome</keyword>
<dbReference type="AlphaFoldDB" id="A0A151GV14"/>
<dbReference type="RefSeq" id="XP_040660262.1">
    <property type="nucleotide sequence ID" value="XM_040799379.1"/>
</dbReference>
<dbReference type="EMBL" id="LAYC01000001">
    <property type="protein sequence ID" value="KYK60910.1"/>
    <property type="molecule type" value="Genomic_DNA"/>
</dbReference>
<sequence>MRTVGELLMQSPTSPVKETQLQTGTNKKWAEQYHFIKNIITHTRVENGCAVADFQAAFLPPYADDALRMSAPAVSPNERQWRLQTEADCELWFHSEISNVVLAAWSQYPALTQTSHSKPMGDKAVAEEIDATYAFRSRHHKVALAIGEMKRNLINPGPWQRGNISMDMTQKRLSKELRGYADKYECLGCSALTARHLFFSSFVRTRQERSERRAALLTAGFFLGQRARRHYVMPSTCFSYKVSAVFKAPSPSRRRWAGTRPIFGNSTMVVHFGRTAT</sequence>
<protein>
    <submittedName>
        <fullName evidence="1">Uncharacterized protein</fullName>
    </submittedName>
</protein>
<name>A0A151GV14_DRECN</name>
<evidence type="ECO:0000313" key="1">
    <source>
        <dbReference type="EMBL" id="KYK60910.1"/>
    </source>
</evidence>
<organism evidence="1 2">
    <name type="scientific">Drechmeria coniospora</name>
    <name type="common">Nematophagous fungus</name>
    <name type="synonym">Meria coniospora</name>
    <dbReference type="NCBI Taxonomy" id="98403"/>
    <lineage>
        <taxon>Eukaryota</taxon>
        <taxon>Fungi</taxon>
        <taxon>Dikarya</taxon>
        <taxon>Ascomycota</taxon>
        <taxon>Pezizomycotina</taxon>
        <taxon>Sordariomycetes</taxon>
        <taxon>Hypocreomycetidae</taxon>
        <taxon>Hypocreales</taxon>
        <taxon>Ophiocordycipitaceae</taxon>
        <taxon>Drechmeria</taxon>
    </lineage>
</organism>
<accession>A0A151GV14</accession>
<comment type="caution">
    <text evidence="1">The sequence shown here is derived from an EMBL/GenBank/DDBJ whole genome shotgun (WGS) entry which is preliminary data.</text>
</comment>
<proteinExistence type="predicted"/>
<dbReference type="InParanoid" id="A0A151GV14"/>
<evidence type="ECO:0000313" key="2">
    <source>
        <dbReference type="Proteomes" id="UP000076580"/>
    </source>
</evidence>